<gene>
    <name evidence="2" type="ORF">IL334_002894</name>
</gene>
<name>A0ABZ1CW10_9TREE</name>
<evidence type="ECO:0000313" key="2">
    <source>
        <dbReference type="EMBL" id="WRT65943.1"/>
    </source>
</evidence>
<feature type="region of interest" description="Disordered" evidence="1">
    <location>
        <begin position="54"/>
        <end position="80"/>
    </location>
</feature>
<proteinExistence type="predicted"/>
<dbReference type="RefSeq" id="XP_062790683.1">
    <property type="nucleotide sequence ID" value="XM_062934632.1"/>
</dbReference>
<protein>
    <submittedName>
        <fullName evidence="2">Uncharacterized protein</fullName>
    </submittedName>
</protein>
<reference evidence="2 3" key="1">
    <citation type="submission" date="2024-01" db="EMBL/GenBank/DDBJ databases">
        <title>Comparative genomics of Cryptococcus and Kwoniella reveals pathogenesis evolution and contrasting modes of karyotype evolution via chromosome fusion or intercentromeric recombination.</title>
        <authorList>
            <person name="Coelho M.A."/>
            <person name="David-Palma M."/>
            <person name="Shea T."/>
            <person name="Bowers K."/>
            <person name="McGinley-Smith S."/>
            <person name="Mohammad A.W."/>
            <person name="Gnirke A."/>
            <person name="Yurkov A.M."/>
            <person name="Nowrousian M."/>
            <person name="Sun S."/>
            <person name="Cuomo C.A."/>
            <person name="Heitman J."/>
        </authorList>
    </citation>
    <scope>NUCLEOTIDE SEQUENCE [LARGE SCALE GENOMIC DNA]</scope>
    <source>
        <strain evidence="2">CBS 11374</strain>
    </source>
</reference>
<keyword evidence="3" id="KW-1185">Reference proteome</keyword>
<dbReference type="EMBL" id="CP141883">
    <property type="protein sequence ID" value="WRT65943.1"/>
    <property type="molecule type" value="Genomic_DNA"/>
</dbReference>
<feature type="compositionally biased region" description="Basic and acidic residues" evidence="1">
    <location>
        <begin position="66"/>
        <end position="80"/>
    </location>
</feature>
<dbReference type="GeneID" id="87955025"/>
<sequence length="102" mass="11138">MGFNTPDHDTMAKLRDEAETNHKAYWAENGNGYEPTGQFFPGFESGWADACSALSSGNELPGDLEQWGKQRAQENGKDVDQDWEWVHGFKSGAGAAQQAGSN</sequence>
<evidence type="ECO:0000256" key="1">
    <source>
        <dbReference type="SAM" id="MobiDB-lite"/>
    </source>
</evidence>
<accession>A0ABZ1CW10</accession>
<dbReference type="Proteomes" id="UP001329825">
    <property type="component" value="Chromosome 3"/>
</dbReference>
<evidence type="ECO:0000313" key="3">
    <source>
        <dbReference type="Proteomes" id="UP001329825"/>
    </source>
</evidence>
<organism evidence="2 3">
    <name type="scientific">Kwoniella shivajii</name>
    <dbReference type="NCBI Taxonomy" id="564305"/>
    <lineage>
        <taxon>Eukaryota</taxon>
        <taxon>Fungi</taxon>
        <taxon>Dikarya</taxon>
        <taxon>Basidiomycota</taxon>
        <taxon>Agaricomycotina</taxon>
        <taxon>Tremellomycetes</taxon>
        <taxon>Tremellales</taxon>
        <taxon>Cryptococcaceae</taxon>
        <taxon>Kwoniella</taxon>
    </lineage>
</organism>